<evidence type="ECO:0000313" key="2">
    <source>
        <dbReference type="EMBL" id="KAK9785177.1"/>
    </source>
</evidence>
<dbReference type="EMBL" id="JALJOQ010000315">
    <property type="protein sequence ID" value="KAK9785177.1"/>
    <property type="molecule type" value="Genomic_DNA"/>
</dbReference>
<feature type="compositionally biased region" description="Polar residues" evidence="1">
    <location>
        <begin position="327"/>
        <end position="336"/>
    </location>
</feature>
<reference evidence="2 3" key="1">
    <citation type="journal article" date="2024" name="Nat. Commun.">
        <title>Phylogenomics reveals the evolutionary origins of lichenization in chlorophyte algae.</title>
        <authorList>
            <person name="Puginier C."/>
            <person name="Libourel C."/>
            <person name="Otte J."/>
            <person name="Skaloud P."/>
            <person name="Haon M."/>
            <person name="Grisel S."/>
            <person name="Petersen M."/>
            <person name="Berrin J.G."/>
            <person name="Delaux P.M."/>
            <person name="Dal Grande F."/>
            <person name="Keller J."/>
        </authorList>
    </citation>
    <scope>NUCLEOTIDE SEQUENCE [LARGE SCALE GENOMIC DNA]</scope>
    <source>
        <strain evidence="2 3">SAG 2036</strain>
    </source>
</reference>
<dbReference type="Gene3D" id="3.30.530.20">
    <property type="match status" value="1"/>
</dbReference>
<feature type="region of interest" description="Disordered" evidence="1">
    <location>
        <begin position="1"/>
        <end position="25"/>
    </location>
</feature>
<dbReference type="Proteomes" id="UP001465755">
    <property type="component" value="Unassembled WGS sequence"/>
</dbReference>
<protein>
    <recommendedName>
        <fullName evidence="4">START domain-containing protein</fullName>
    </recommendedName>
</protein>
<feature type="region of interest" description="Disordered" evidence="1">
    <location>
        <begin position="314"/>
        <end position="470"/>
    </location>
</feature>
<sequence>MHCHTHPKARSWLFQDTAGSSQPIQRRQQRRCRLAVHANVLEAEKFGPDSPRQPVGMLYADEPPPKRQTLHPDTSDMPQEWSYVNYIADPEERKRTIDQFLRDARTGDAALDLPLNSYNNTAYVPFEFLDFSPEEVLHHVEIQVDAPIYKVFQIWEDPLSWNEWFDLIGQMIFHEADLSIVSIFLFYRLWQLKPMELYCTLQRVASEQNSYIIEQSCEGMPMVAAAFFRENDGGTLVNLRIAYCSPYQIKKIVGHVGLHYDVEGILNENMKKMKDFCEKVDLQELKKRRMSESKAYAHLAKKRVTEAKAEVEAERKAALDRQPPPTQLNDVAQSAVQAEDRRQGGEGIAEYPSSAEDWSKFFNTTPNPDPAADAGTGQEAEASVADFATPSGPQGSKEGSFAANGGSAKEGSAKKSGEKKVKPKDLQQGDPGGGSEGGASALEEATPSGPISPPSSSKPKPKRGRPKKNS</sequence>
<comment type="caution">
    <text evidence="2">The sequence shown here is derived from an EMBL/GenBank/DDBJ whole genome shotgun (WGS) entry which is preliminary data.</text>
</comment>
<evidence type="ECO:0008006" key="4">
    <source>
        <dbReference type="Google" id="ProtNLM"/>
    </source>
</evidence>
<feature type="compositionally biased region" description="Basic residues" evidence="1">
    <location>
        <begin position="459"/>
        <end position="470"/>
    </location>
</feature>
<evidence type="ECO:0000256" key="1">
    <source>
        <dbReference type="SAM" id="MobiDB-lite"/>
    </source>
</evidence>
<organism evidence="2 3">
    <name type="scientific">Symbiochloris irregularis</name>
    <dbReference type="NCBI Taxonomy" id="706552"/>
    <lineage>
        <taxon>Eukaryota</taxon>
        <taxon>Viridiplantae</taxon>
        <taxon>Chlorophyta</taxon>
        <taxon>core chlorophytes</taxon>
        <taxon>Trebouxiophyceae</taxon>
        <taxon>Trebouxiales</taxon>
        <taxon>Trebouxiaceae</taxon>
        <taxon>Symbiochloris</taxon>
    </lineage>
</organism>
<dbReference type="SUPFAM" id="SSF55961">
    <property type="entry name" value="Bet v1-like"/>
    <property type="match status" value="1"/>
</dbReference>
<feature type="compositionally biased region" description="Basic and acidic residues" evidence="1">
    <location>
        <begin position="411"/>
        <end position="427"/>
    </location>
</feature>
<accession>A0AAW1NLL0</accession>
<keyword evidence="3" id="KW-1185">Reference proteome</keyword>
<proteinExistence type="predicted"/>
<gene>
    <name evidence="2" type="ORF">WJX73_001919</name>
</gene>
<feature type="compositionally biased region" description="Low complexity" evidence="1">
    <location>
        <begin position="438"/>
        <end position="458"/>
    </location>
</feature>
<evidence type="ECO:0000313" key="3">
    <source>
        <dbReference type="Proteomes" id="UP001465755"/>
    </source>
</evidence>
<name>A0AAW1NLL0_9CHLO</name>
<dbReference type="AlphaFoldDB" id="A0AAW1NLL0"/>
<dbReference type="InterPro" id="IPR023393">
    <property type="entry name" value="START-like_dom_sf"/>
</dbReference>